<evidence type="ECO:0000313" key="1">
    <source>
        <dbReference type="EMBL" id="CAI9948045.1"/>
    </source>
</evidence>
<organism evidence="1">
    <name type="scientific">Hexamita inflata</name>
    <dbReference type="NCBI Taxonomy" id="28002"/>
    <lineage>
        <taxon>Eukaryota</taxon>
        <taxon>Metamonada</taxon>
        <taxon>Diplomonadida</taxon>
        <taxon>Hexamitidae</taxon>
        <taxon>Hexamitinae</taxon>
        <taxon>Hexamita</taxon>
    </lineage>
</organism>
<dbReference type="Proteomes" id="UP001642409">
    <property type="component" value="Unassembled WGS sequence"/>
</dbReference>
<evidence type="ECO:0000313" key="2">
    <source>
        <dbReference type="EMBL" id="CAL6059783.1"/>
    </source>
</evidence>
<sequence length="111" mass="12745">MNYQQQFSNGQICTAVAKTVETIGLKPQSRRFGTPQFTMVITNRTKWLANKTKLDISRISFGNQQSIRHLYSVLFVRLCTQCTCETLPYTVSQQTVVYCFASILIQNQLQK</sequence>
<reference evidence="1" key="1">
    <citation type="submission" date="2023-06" db="EMBL/GenBank/DDBJ databases">
        <authorList>
            <person name="Kurt Z."/>
        </authorList>
    </citation>
    <scope>NUCLEOTIDE SEQUENCE</scope>
</reference>
<proteinExistence type="predicted"/>
<keyword evidence="3" id="KW-1185">Reference proteome</keyword>
<dbReference type="AlphaFoldDB" id="A0AA86PX72"/>
<comment type="caution">
    <text evidence="1">The sequence shown here is derived from an EMBL/GenBank/DDBJ whole genome shotgun (WGS) entry which is preliminary data.</text>
</comment>
<dbReference type="EMBL" id="CAXDID020000227">
    <property type="protein sequence ID" value="CAL6059783.1"/>
    <property type="molecule type" value="Genomic_DNA"/>
</dbReference>
<dbReference type="EMBL" id="CATOUU010000785">
    <property type="protein sequence ID" value="CAI9948045.1"/>
    <property type="molecule type" value="Genomic_DNA"/>
</dbReference>
<accession>A0AA86PX72</accession>
<protein>
    <submittedName>
        <fullName evidence="2">Hypothetical_protein</fullName>
    </submittedName>
</protein>
<reference evidence="2 3" key="2">
    <citation type="submission" date="2024-07" db="EMBL/GenBank/DDBJ databases">
        <authorList>
            <person name="Akdeniz Z."/>
        </authorList>
    </citation>
    <scope>NUCLEOTIDE SEQUENCE [LARGE SCALE GENOMIC DNA]</scope>
</reference>
<gene>
    <name evidence="1" type="ORF">HINF_LOCUS35690</name>
    <name evidence="2" type="ORF">HINF_LOCUS48910</name>
</gene>
<name>A0AA86PX72_9EUKA</name>
<evidence type="ECO:0000313" key="3">
    <source>
        <dbReference type="Proteomes" id="UP001642409"/>
    </source>
</evidence>